<protein>
    <submittedName>
        <fullName evidence="4">Response regulator</fullName>
    </submittedName>
</protein>
<dbReference type="GO" id="GO:0000160">
    <property type="term" value="P:phosphorelay signal transduction system"/>
    <property type="evidence" value="ECO:0007669"/>
    <property type="project" value="InterPro"/>
</dbReference>
<dbReference type="Proteomes" id="UP000594688">
    <property type="component" value="Chromosome"/>
</dbReference>
<reference evidence="4 5" key="1">
    <citation type="submission" date="2020-02" db="EMBL/GenBank/DDBJ databases">
        <title>Genomic and physiological characterization of two novel Nitrospinaceae genera.</title>
        <authorList>
            <person name="Mueller A.J."/>
            <person name="Jung M.-Y."/>
            <person name="Strachan C.R."/>
            <person name="Herbold C.W."/>
            <person name="Kirkegaard R.H."/>
            <person name="Daims H."/>
        </authorList>
    </citation>
    <scope>NUCLEOTIDE SEQUENCE [LARGE SCALE GENOMIC DNA]</scope>
    <source>
        <strain evidence="4">EB</strain>
    </source>
</reference>
<evidence type="ECO:0000256" key="1">
    <source>
        <dbReference type="ARBA" id="ARBA00022553"/>
    </source>
</evidence>
<dbReference type="SUPFAM" id="SSF52172">
    <property type="entry name" value="CheY-like"/>
    <property type="match status" value="1"/>
</dbReference>
<gene>
    <name evidence="4" type="ORF">G3M70_07935</name>
</gene>
<feature type="domain" description="Response regulatory" evidence="3">
    <location>
        <begin position="3"/>
        <end position="117"/>
    </location>
</feature>
<dbReference type="CDD" id="cd00156">
    <property type="entry name" value="REC"/>
    <property type="match status" value="1"/>
</dbReference>
<dbReference type="KEGG" id="nli:G3M70_07935"/>
<dbReference type="PROSITE" id="PS50110">
    <property type="entry name" value="RESPONSE_REGULATORY"/>
    <property type="match status" value="1"/>
</dbReference>
<evidence type="ECO:0000259" key="3">
    <source>
        <dbReference type="PROSITE" id="PS50110"/>
    </source>
</evidence>
<keyword evidence="1 2" id="KW-0597">Phosphoprotein</keyword>
<proteinExistence type="predicted"/>
<dbReference type="SMART" id="SM00448">
    <property type="entry name" value="REC"/>
    <property type="match status" value="1"/>
</dbReference>
<dbReference type="Pfam" id="PF00072">
    <property type="entry name" value="Response_reg"/>
    <property type="match status" value="1"/>
</dbReference>
<evidence type="ECO:0000313" key="5">
    <source>
        <dbReference type="Proteomes" id="UP000594688"/>
    </source>
</evidence>
<dbReference type="PANTHER" id="PTHR44591">
    <property type="entry name" value="STRESS RESPONSE REGULATOR PROTEIN 1"/>
    <property type="match status" value="1"/>
</dbReference>
<dbReference type="Gene3D" id="3.40.50.2300">
    <property type="match status" value="1"/>
</dbReference>
<evidence type="ECO:0000313" key="4">
    <source>
        <dbReference type="EMBL" id="QPJ61812.1"/>
    </source>
</evidence>
<feature type="modified residue" description="4-aspartylphosphate" evidence="2">
    <location>
        <position position="52"/>
    </location>
</feature>
<dbReference type="AlphaFoldDB" id="A0A7T0BVX8"/>
<name>A0A7T0BVX8_9BACT</name>
<dbReference type="PANTHER" id="PTHR44591:SF3">
    <property type="entry name" value="RESPONSE REGULATORY DOMAIN-CONTAINING PROTEIN"/>
    <property type="match status" value="1"/>
</dbReference>
<dbReference type="InterPro" id="IPR050595">
    <property type="entry name" value="Bact_response_regulator"/>
</dbReference>
<accession>A0A7T0BVX8</accession>
<sequence length="123" mass="14100">MATILIVEDHELTRKTIHRRLSKAGHLVLESSNGLDGIEQLEKNPVDLILMDFMMKNMNGMQTFERMKEIQPNVPCAMLSAYAHAGLIKQFMIEGGADFMVKPIGEDFEQRVDHIIERFQNKN</sequence>
<dbReference type="EMBL" id="CP048685">
    <property type="protein sequence ID" value="QPJ61812.1"/>
    <property type="molecule type" value="Genomic_DNA"/>
</dbReference>
<dbReference type="InterPro" id="IPR011006">
    <property type="entry name" value="CheY-like_superfamily"/>
</dbReference>
<organism evidence="4 5">
    <name type="scientific">Candidatus Nitronauta litoralis</name>
    <dbReference type="NCBI Taxonomy" id="2705533"/>
    <lineage>
        <taxon>Bacteria</taxon>
        <taxon>Pseudomonadati</taxon>
        <taxon>Nitrospinota/Tectimicrobiota group</taxon>
        <taxon>Nitrospinota</taxon>
        <taxon>Nitrospinia</taxon>
        <taxon>Nitrospinales</taxon>
        <taxon>Nitrospinaceae</taxon>
        <taxon>Candidatus Nitronauta</taxon>
    </lineage>
</organism>
<dbReference type="InterPro" id="IPR001789">
    <property type="entry name" value="Sig_transdc_resp-reg_receiver"/>
</dbReference>
<evidence type="ECO:0000256" key="2">
    <source>
        <dbReference type="PROSITE-ProRule" id="PRU00169"/>
    </source>
</evidence>